<evidence type="ECO:0000313" key="3">
    <source>
        <dbReference type="Proteomes" id="UP001149165"/>
    </source>
</evidence>
<gene>
    <name evidence="2" type="ORF">N7456_013485</name>
</gene>
<comment type="caution">
    <text evidence="2">The sequence shown here is derived from an EMBL/GenBank/DDBJ whole genome shotgun (WGS) entry which is preliminary data.</text>
</comment>
<reference evidence="2" key="1">
    <citation type="submission" date="2022-11" db="EMBL/GenBank/DDBJ databases">
        <authorList>
            <person name="Petersen C."/>
        </authorList>
    </citation>
    <scope>NUCLEOTIDE SEQUENCE</scope>
    <source>
        <strain evidence="2">IBT 30069</strain>
    </source>
</reference>
<sequence length="103" mass="11868">MIRVEVLVNEDYQFEEAQHQTAASEHWLHEKPQSQAYQQAVHLVERLKGADSQSRLAQTGENGDSPSTLDVESDVSGSQYDQSEHMSCRFWVDIYELISNRDR</sequence>
<accession>A0A9W9EGE6</accession>
<keyword evidence="3" id="KW-1185">Reference proteome</keyword>
<feature type="region of interest" description="Disordered" evidence="1">
    <location>
        <begin position="51"/>
        <end position="80"/>
    </location>
</feature>
<dbReference type="Proteomes" id="UP001149165">
    <property type="component" value="Unassembled WGS sequence"/>
</dbReference>
<dbReference type="EMBL" id="JAPQKH010000011">
    <property type="protein sequence ID" value="KAJ5081247.1"/>
    <property type="molecule type" value="Genomic_DNA"/>
</dbReference>
<evidence type="ECO:0000313" key="2">
    <source>
        <dbReference type="EMBL" id="KAJ5081247.1"/>
    </source>
</evidence>
<evidence type="ECO:0000256" key="1">
    <source>
        <dbReference type="SAM" id="MobiDB-lite"/>
    </source>
</evidence>
<protein>
    <submittedName>
        <fullName evidence="2">Uncharacterized protein</fullName>
    </submittedName>
</protein>
<proteinExistence type="predicted"/>
<reference evidence="2" key="2">
    <citation type="journal article" date="2023" name="IMA Fungus">
        <title>Comparative genomic study of the Penicillium genus elucidates a diverse pangenome and 15 lateral gene transfer events.</title>
        <authorList>
            <person name="Petersen C."/>
            <person name="Sorensen T."/>
            <person name="Nielsen M.R."/>
            <person name="Sondergaard T.E."/>
            <person name="Sorensen J.L."/>
            <person name="Fitzpatrick D.A."/>
            <person name="Frisvad J.C."/>
            <person name="Nielsen K.L."/>
        </authorList>
    </citation>
    <scope>NUCLEOTIDE SEQUENCE</scope>
    <source>
        <strain evidence="2">IBT 30069</strain>
    </source>
</reference>
<name>A0A9W9EGE6_9EURO</name>
<dbReference type="AlphaFoldDB" id="A0A9W9EGE6"/>
<organism evidence="2 3">
    <name type="scientific">Penicillium angulare</name>
    <dbReference type="NCBI Taxonomy" id="116970"/>
    <lineage>
        <taxon>Eukaryota</taxon>
        <taxon>Fungi</taxon>
        <taxon>Dikarya</taxon>
        <taxon>Ascomycota</taxon>
        <taxon>Pezizomycotina</taxon>
        <taxon>Eurotiomycetes</taxon>
        <taxon>Eurotiomycetidae</taxon>
        <taxon>Eurotiales</taxon>
        <taxon>Aspergillaceae</taxon>
        <taxon>Penicillium</taxon>
    </lineage>
</organism>